<dbReference type="InterPro" id="IPR012674">
    <property type="entry name" value="Calycin"/>
</dbReference>
<dbReference type="EMBL" id="CAXLJM020000134">
    <property type="protein sequence ID" value="CAL8140224.1"/>
    <property type="molecule type" value="Genomic_DNA"/>
</dbReference>
<protein>
    <submittedName>
        <fullName evidence="2">Uncharacterized protein</fullName>
    </submittedName>
</protein>
<gene>
    <name evidence="2" type="ORF">ODALV1_LOCUS28199</name>
</gene>
<sequence>MSKILYFGLFVILSIGTEMALANEDDLIPVPKSGAYVVADGDENSGRKYGEALGIPQDTTDKMIQTIQGKSFGVRFETPDRNHWNVTFYQGGKPHTILAEKDKEVAGLSVLGIPVKNHLTVEAKRLILKQTYDNGKVAEIIWTFKKDHLTITVLTGESNKSVLLFNKDDNFGL</sequence>
<accession>A0ABP1S0Z8</accession>
<keyword evidence="1" id="KW-0732">Signal</keyword>
<organism evidence="2 3">
    <name type="scientific">Orchesella dallaii</name>
    <dbReference type="NCBI Taxonomy" id="48710"/>
    <lineage>
        <taxon>Eukaryota</taxon>
        <taxon>Metazoa</taxon>
        <taxon>Ecdysozoa</taxon>
        <taxon>Arthropoda</taxon>
        <taxon>Hexapoda</taxon>
        <taxon>Collembola</taxon>
        <taxon>Entomobryomorpha</taxon>
        <taxon>Entomobryoidea</taxon>
        <taxon>Orchesellidae</taxon>
        <taxon>Orchesellinae</taxon>
        <taxon>Orchesella</taxon>
    </lineage>
</organism>
<comment type="caution">
    <text evidence="2">The sequence shown here is derived from an EMBL/GenBank/DDBJ whole genome shotgun (WGS) entry which is preliminary data.</text>
</comment>
<keyword evidence="3" id="KW-1185">Reference proteome</keyword>
<evidence type="ECO:0000313" key="3">
    <source>
        <dbReference type="Proteomes" id="UP001642540"/>
    </source>
</evidence>
<feature type="chain" id="PRO_5047123772" evidence="1">
    <location>
        <begin position="23"/>
        <end position="173"/>
    </location>
</feature>
<dbReference type="Proteomes" id="UP001642540">
    <property type="component" value="Unassembled WGS sequence"/>
</dbReference>
<dbReference type="Gene3D" id="2.40.128.20">
    <property type="match status" value="1"/>
</dbReference>
<evidence type="ECO:0000313" key="2">
    <source>
        <dbReference type="EMBL" id="CAL8140224.1"/>
    </source>
</evidence>
<feature type="signal peptide" evidence="1">
    <location>
        <begin position="1"/>
        <end position="22"/>
    </location>
</feature>
<name>A0ABP1S0Z8_9HEXA</name>
<evidence type="ECO:0000256" key="1">
    <source>
        <dbReference type="SAM" id="SignalP"/>
    </source>
</evidence>
<proteinExistence type="predicted"/>
<reference evidence="2 3" key="1">
    <citation type="submission" date="2024-08" db="EMBL/GenBank/DDBJ databases">
        <authorList>
            <person name="Cucini C."/>
            <person name="Frati F."/>
        </authorList>
    </citation>
    <scope>NUCLEOTIDE SEQUENCE [LARGE SCALE GENOMIC DNA]</scope>
</reference>